<evidence type="ECO:0000256" key="9">
    <source>
        <dbReference type="RuleBase" id="RU000488"/>
    </source>
</evidence>
<dbReference type="InterPro" id="IPR018108">
    <property type="entry name" value="MCP_transmembrane"/>
</dbReference>
<dbReference type="Gene3D" id="1.50.40.10">
    <property type="entry name" value="Mitochondrial carrier domain"/>
    <property type="match status" value="1"/>
</dbReference>
<dbReference type="Pfam" id="PF00153">
    <property type="entry name" value="Mito_carr"/>
    <property type="match status" value="2"/>
</dbReference>
<keyword evidence="5" id="KW-0677">Repeat</keyword>
<dbReference type="SUPFAM" id="SSF103506">
    <property type="entry name" value="Mitochondrial carrier"/>
    <property type="match status" value="1"/>
</dbReference>
<keyword evidence="6" id="KW-1133">Transmembrane helix</keyword>
<evidence type="ECO:0000256" key="5">
    <source>
        <dbReference type="ARBA" id="ARBA00022737"/>
    </source>
</evidence>
<evidence type="ECO:0000256" key="2">
    <source>
        <dbReference type="ARBA" id="ARBA00006375"/>
    </source>
</evidence>
<dbReference type="PANTHER" id="PTHR45618">
    <property type="entry name" value="MITOCHONDRIAL DICARBOXYLATE CARRIER-RELATED"/>
    <property type="match status" value="1"/>
</dbReference>
<evidence type="ECO:0000256" key="7">
    <source>
        <dbReference type="ARBA" id="ARBA00023136"/>
    </source>
</evidence>
<dbReference type="GO" id="GO:0016020">
    <property type="term" value="C:membrane"/>
    <property type="evidence" value="ECO:0007669"/>
    <property type="project" value="UniProtKB-SubCell"/>
</dbReference>
<evidence type="ECO:0000256" key="6">
    <source>
        <dbReference type="ARBA" id="ARBA00022989"/>
    </source>
</evidence>
<feature type="repeat" description="Solcar" evidence="8">
    <location>
        <begin position="66"/>
        <end position="164"/>
    </location>
</feature>
<reference evidence="10 11" key="1">
    <citation type="submission" date="2024-02" db="EMBL/GenBank/DDBJ databases">
        <title>Chromosome-scale genome assembly of the rough periwinkle Littorina saxatilis.</title>
        <authorList>
            <person name="De Jode A."/>
            <person name="Faria R."/>
            <person name="Formenti G."/>
            <person name="Sims Y."/>
            <person name="Smith T.P."/>
            <person name="Tracey A."/>
            <person name="Wood J.M.D."/>
            <person name="Zagrodzka Z.B."/>
            <person name="Johannesson K."/>
            <person name="Butlin R.K."/>
            <person name="Leder E.H."/>
        </authorList>
    </citation>
    <scope>NUCLEOTIDE SEQUENCE [LARGE SCALE GENOMIC DNA]</scope>
    <source>
        <strain evidence="10">Snail1</strain>
        <tissue evidence="10">Muscle</tissue>
    </source>
</reference>
<protein>
    <submittedName>
        <fullName evidence="10">Uncharacterized protein</fullName>
    </submittedName>
</protein>
<keyword evidence="3 9" id="KW-0813">Transport</keyword>
<comment type="caution">
    <text evidence="10">The sequence shown here is derived from an EMBL/GenBank/DDBJ whole genome shotgun (WGS) entry which is preliminary data.</text>
</comment>
<dbReference type="Proteomes" id="UP001374579">
    <property type="component" value="Unassembled WGS sequence"/>
</dbReference>
<evidence type="ECO:0000313" key="10">
    <source>
        <dbReference type="EMBL" id="KAK7090607.1"/>
    </source>
</evidence>
<keyword evidence="11" id="KW-1185">Reference proteome</keyword>
<keyword evidence="4 8" id="KW-0812">Transmembrane</keyword>
<evidence type="ECO:0000256" key="3">
    <source>
        <dbReference type="ARBA" id="ARBA00022448"/>
    </source>
</evidence>
<evidence type="ECO:0000256" key="8">
    <source>
        <dbReference type="PROSITE-ProRule" id="PRU00282"/>
    </source>
</evidence>
<dbReference type="PROSITE" id="PS50920">
    <property type="entry name" value="SOLCAR"/>
    <property type="match status" value="2"/>
</dbReference>
<evidence type="ECO:0000256" key="1">
    <source>
        <dbReference type="ARBA" id="ARBA00004141"/>
    </source>
</evidence>
<comment type="similarity">
    <text evidence="2 9">Belongs to the mitochondrial carrier (TC 2.A.29) family.</text>
</comment>
<dbReference type="InterPro" id="IPR023395">
    <property type="entry name" value="MCP_dom_sf"/>
</dbReference>
<name>A0AAN9AP91_9CAEN</name>
<gene>
    <name evidence="10" type="ORF">V1264_010379</name>
</gene>
<sequence length="165" mass="17863">MQASGAQTKCDNMVCSFIKIYNTEGVAGLWRGVGPTAQRAAVVAGVELPAYDLFKKSIIGTGVLGDTKETHFLASFLAGLAGAIASNPIDVVKTRMMNQKKLKVAATSAPGAVQVIYSSSAECLMQTVRTEGVMALYKGFIPNWLRLGPWNIIFFMTYEQLKKTY</sequence>
<dbReference type="EMBL" id="JBAMIC010000024">
    <property type="protein sequence ID" value="KAK7090607.1"/>
    <property type="molecule type" value="Genomic_DNA"/>
</dbReference>
<proteinExistence type="inferred from homology"/>
<evidence type="ECO:0000256" key="4">
    <source>
        <dbReference type="ARBA" id="ARBA00022692"/>
    </source>
</evidence>
<feature type="repeat" description="Solcar" evidence="8">
    <location>
        <begin position="1"/>
        <end position="57"/>
    </location>
</feature>
<keyword evidence="7 8" id="KW-0472">Membrane</keyword>
<dbReference type="InterPro" id="IPR050391">
    <property type="entry name" value="Mito_Metabolite_Transporter"/>
</dbReference>
<organism evidence="10 11">
    <name type="scientific">Littorina saxatilis</name>
    <dbReference type="NCBI Taxonomy" id="31220"/>
    <lineage>
        <taxon>Eukaryota</taxon>
        <taxon>Metazoa</taxon>
        <taxon>Spiralia</taxon>
        <taxon>Lophotrochozoa</taxon>
        <taxon>Mollusca</taxon>
        <taxon>Gastropoda</taxon>
        <taxon>Caenogastropoda</taxon>
        <taxon>Littorinimorpha</taxon>
        <taxon>Littorinoidea</taxon>
        <taxon>Littorinidae</taxon>
        <taxon>Littorina</taxon>
    </lineage>
</organism>
<dbReference type="AlphaFoldDB" id="A0AAN9AP91"/>
<evidence type="ECO:0000313" key="11">
    <source>
        <dbReference type="Proteomes" id="UP001374579"/>
    </source>
</evidence>
<accession>A0AAN9AP91</accession>
<comment type="subcellular location">
    <subcellularLocation>
        <location evidence="1">Membrane</location>
        <topology evidence="1">Multi-pass membrane protein</topology>
    </subcellularLocation>
</comment>